<dbReference type="PANTHER" id="PTHR37313">
    <property type="entry name" value="UPF0749 PROTEIN RV1825"/>
    <property type="match status" value="1"/>
</dbReference>
<sequence>MTLLNEVIRKPLDPGYRLAAERKALHGAPPPAARRVAVVLLCAMGLGLGTTAAAMSLRAPEPSGIAARDLLEEQIRDRTADVDLLREHAHALGAEIDQLHASALAASDSRLVGQLEDDAIASGAVGVVGPGIRITFTDPPPDDGGQADPLASLQDRDLQIVVNGLWQAGAEAVAVNGQRLSATTSIRSAGRAILVDLVPIIGPYVVEAVGDPQGLQTGLARSASGFWMTDLRRYDIDVDVSSQPEVRLPAATRAALRSATVPPGTSLITNGHVAGSSPTANGRSGRT</sequence>
<evidence type="ECO:0000256" key="2">
    <source>
        <dbReference type="SAM" id="MobiDB-lite"/>
    </source>
</evidence>
<dbReference type="Proteomes" id="UP001316189">
    <property type="component" value="Chromosome"/>
</dbReference>
<dbReference type="Gene3D" id="3.30.70.1880">
    <property type="entry name" value="Protein of unknown function DUF881"/>
    <property type="match status" value="1"/>
</dbReference>
<organism evidence="3 4">
    <name type="scientific">Cellulomonas chengniuliangii</name>
    <dbReference type="NCBI Taxonomy" id="2968084"/>
    <lineage>
        <taxon>Bacteria</taxon>
        <taxon>Bacillati</taxon>
        <taxon>Actinomycetota</taxon>
        <taxon>Actinomycetes</taxon>
        <taxon>Micrococcales</taxon>
        <taxon>Cellulomonadaceae</taxon>
        <taxon>Cellulomonas</taxon>
    </lineage>
</organism>
<evidence type="ECO:0000256" key="1">
    <source>
        <dbReference type="ARBA" id="ARBA00009108"/>
    </source>
</evidence>
<dbReference type="PANTHER" id="PTHR37313:SF1">
    <property type="entry name" value="UPF0749 PROTEIN RV1823"/>
    <property type="match status" value="1"/>
</dbReference>
<comment type="similarity">
    <text evidence="1">Belongs to the UPF0749 family.</text>
</comment>
<name>A0ABY5KVY4_9CELL</name>
<evidence type="ECO:0000313" key="3">
    <source>
        <dbReference type="EMBL" id="UUI73863.1"/>
    </source>
</evidence>
<dbReference type="InterPro" id="IPR010273">
    <property type="entry name" value="DUF881"/>
</dbReference>
<feature type="region of interest" description="Disordered" evidence="2">
    <location>
        <begin position="266"/>
        <end position="287"/>
    </location>
</feature>
<keyword evidence="4" id="KW-1185">Reference proteome</keyword>
<dbReference type="Pfam" id="PF05949">
    <property type="entry name" value="DUF881"/>
    <property type="match status" value="1"/>
</dbReference>
<feature type="compositionally biased region" description="Polar residues" evidence="2">
    <location>
        <begin position="276"/>
        <end position="287"/>
    </location>
</feature>
<accession>A0ABY5KVY4</accession>
<dbReference type="RefSeq" id="WP_227569175.1">
    <property type="nucleotide sequence ID" value="NZ_CP101988.1"/>
</dbReference>
<proteinExistence type="inferred from homology"/>
<gene>
    <name evidence="3" type="ORF">NP064_08360</name>
</gene>
<reference evidence="3 4" key="1">
    <citation type="submission" date="2022-07" db="EMBL/GenBank/DDBJ databases">
        <title>Novel species in genus cellulomonas.</title>
        <authorList>
            <person name="Ye L."/>
        </authorList>
    </citation>
    <scope>NUCLEOTIDE SEQUENCE [LARGE SCALE GENOMIC DNA]</scope>
    <source>
        <strain evidence="4">zg-Y338</strain>
    </source>
</reference>
<protein>
    <submittedName>
        <fullName evidence="3">DUF881 domain-containing protein</fullName>
    </submittedName>
</protein>
<evidence type="ECO:0000313" key="4">
    <source>
        <dbReference type="Proteomes" id="UP001316189"/>
    </source>
</evidence>
<dbReference type="EMBL" id="CP101988">
    <property type="protein sequence ID" value="UUI73863.1"/>
    <property type="molecule type" value="Genomic_DNA"/>
</dbReference>